<feature type="domain" description="Sulfatase N-terminal" evidence="5">
    <location>
        <begin position="52"/>
        <end position="394"/>
    </location>
</feature>
<dbReference type="NCBIfam" id="TIGR03417">
    <property type="entry name" value="chol_sulfatase"/>
    <property type="match status" value="1"/>
</dbReference>
<evidence type="ECO:0000259" key="5">
    <source>
        <dbReference type="Pfam" id="PF00884"/>
    </source>
</evidence>
<evidence type="ECO:0000256" key="3">
    <source>
        <dbReference type="ARBA" id="ARBA00022801"/>
    </source>
</evidence>
<dbReference type="CDD" id="cd16032">
    <property type="entry name" value="choline-sulfatase"/>
    <property type="match status" value="1"/>
</dbReference>
<dbReference type="SUPFAM" id="SSF53649">
    <property type="entry name" value="Alkaline phosphatase-like"/>
    <property type="match status" value="1"/>
</dbReference>
<feature type="domain" description="Choline sulfatase enzyme C-terminal" evidence="6">
    <location>
        <begin position="521"/>
        <end position="572"/>
    </location>
</feature>
<dbReference type="RefSeq" id="XP_024325330.1">
    <property type="nucleotide sequence ID" value="XM_024466430.1"/>
</dbReference>
<evidence type="ECO:0000256" key="4">
    <source>
        <dbReference type="SAM" id="MobiDB-lite"/>
    </source>
</evidence>
<evidence type="ECO:0000256" key="2">
    <source>
        <dbReference type="ARBA" id="ARBA00022723"/>
    </source>
</evidence>
<dbReference type="eggNOG" id="KOG3867">
    <property type="taxonomic scope" value="Eukaryota"/>
</dbReference>
<dbReference type="PROSITE" id="PS00523">
    <property type="entry name" value="SULFATASE_1"/>
    <property type="match status" value="1"/>
</dbReference>
<keyword evidence="2" id="KW-0479">Metal-binding</keyword>
<proteinExistence type="inferred from homology"/>
<accession>A0A177AD81</accession>
<organism evidence="7">
    <name type="scientific">Pseudogymnoascus destructans</name>
    <dbReference type="NCBI Taxonomy" id="655981"/>
    <lineage>
        <taxon>Eukaryota</taxon>
        <taxon>Fungi</taxon>
        <taxon>Dikarya</taxon>
        <taxon>Ascomycota</taxon>
        <taxon>Pezizomycotina</taxon>
        <taxon>Leotiomycetes</taxon>
        <taxon>Thelebolales</taxon>
        <taxon>Thelebolaceae</taxon>
        <taxon>Pseudogymnoascus</taxon>
    </lineage>
</organism>
<dbReference type="AlphaFoldDB" id="A0A177AD81"/>
<dbReference type="Gene3D" id="3.40.720.10">
    <property type="entry name" value="Alkaline Phosphatase, subunit A"/>
    <property type="match status" value="1"/>
</dbReference>
<dbReference type="VEuPathDB" id="FungiDB:GMDG_00153"/>
<name>A0A177AD81_9PEZI</name>
<dbReference type="GO" id="GO:0005737">
    <property type="term" value="C:cytoplasm"/>
    <property type="evidence" value="ECO:0007669"/>
    <property type="project" value="TreeGrafter"/>
</dbReference>
<dbReference type="InterPro" id="IPR024607">
    <property type="entry name" value="Sulfatase_CS"/>
</dbReference>
<feature type="region of interest" description="Disordered" evidence="4">
    <location>
        <begin position="1"/>
        <end position="51"/>
    </location>
</feature>
<dbReference type="Pfam" id="PF00884">
    <property type="entry name" value="Sulfatase"/>
    <property type="match status" value="1"/>
</dbReference>
<dbReference type="FunFam" id="3.40.720.10:FF:000032">
    <property type="entry name" value="Choline sulfatase"/>
    <property type="match status" value="1"/>
</dbReference>
<gene>
    <name evidence="7" type="ORF">VC83_02775</name>
</gene>
<evidence type="ECO:0000313" key="7">
    <source>
        <dbReference type="EMBL" id="OAF60048.1"/>
    </source>
</evidence>
<dbReference type="InterPro" id="IPR017850">
    <property type="entry name" value="Alkaline_phosphatase_core_sf"/>
</dbReference>
<keyword evidence="3" id="KW-0378">Hydrolase</keyword>
<evidence type="ECO:0000259" key="6">
    <source>
        <dbReference type="Pfam" id="PF12411"/>
    </source>
</evidence>
<dbReference type="PANTHER" id="PTHR45953:SF1">
    <property type="entry name" value="IDURONATE 2-SULFATASE"/>
    <property type="match status" value="1"/>
</dbReference>
<reference evidence="7" key="1">
    <citation type="submission" date="2016-03" db="EMBL/GenBank/DDBJ databases">
        <title>Updated assembly of Pseudogymnoascus destructans, the fungus causing white-nose syndrome of bats.</title>
        <authorList>
            <person name="Palmer J.M."/>
            <person name="Drees K.P."/>
            <person name="Foster J.T."/>
            <person name="Lindner D.L."/>
        </authorList>
    </citation>
    <scope>NUCLEOTIDE SEQUENCE [LARGE SCALE GENOMIC DNA]</scope>
    <source>
        <strain evidence="7">20631-21</strain>
    </source>
</reference>
<dbReference type="GO" id="GO:0008484">
    <property type="term" value="F:sulfuric ester hydrolase activity"/>
    <property type="evidence" value="ECO:0007669"/>
    <property type="project" value="TreeGrafter"/>
</dbReference>
<dbReference type="InterPro" id="IPR017785">
    <property type="entry name" value="Choline-sulfatase"/>
</dbReference>
<evidence type="ECO:0008006" key="8">
    <source>
        <dbReference type="Google" id="ProtNLM"/>
    </source>
</evidence>
<evidence type="ECO:0000256" key="1">
    <source>
        <dbReference type="ARBA" id="ARBA00008779"/>
    </source>
</evidence>
<dbReference type="InterPro" id="IPR000917">
    <property type="entry name" value="Sulfatase_N"/>
</dbReference>
<sequence length="585" mass="65493">MRATNYHTQHHHQLSLQPATMAPDLNSVPLSPYPPEATATPPPAPSSSTPQPNILYIMADQLAAPLLKMYNPASQIKTPHLDALASSAVVFDSAYCPSPLCAPSRMSMVTGQLPTKIGAYDNANSIGPDVPTYAHYLRAAGYETALAGKMHFIGEQLHGYEKRLTSDIYPGDYGWMVNWDEPDRRLEWYHNASSILQAGPCVRSNQLDYDEEVMYKSSQFLYDHVRQGDRARPFCLTVSLTHPHDPYTIEEQYWDLYEDVDILPPTVTIPRDEQDPHSKRLLKVCDLWDAEISEKQVKRARRAYYGAVSYVDDCIGRLLKVLKKCKLDENTIIVFSGDHGDMLGERGLWYKMSLFEASVRVPLLIHHPASFAPRHVSSHVSTLDILPTLVDLVGTKLWDTLDIDGHSLYPFLRGAAANTAKDTAYAEYCGEGTIAPLMMIRRGKWKYVTCPVDPEQLYDLSADPLELVNLALPSSKSTASSTTANSALTKSTTSPLEASTALSAFHAEASAKWDFPTITRSVHHSQRQRTLVWSALTKGKFTSWDYNPIDDGREKYIRSHLPLDELELRARYPAVDERGVVRGGW</sequence>
<dbReference type="Pfam" id="PF12411">
    <property type="entry name" value="Choline_sulf_C"/>
    <property type="match status" value="1"/>
</dbReference>
<dbReference type="OrthoDB" id="96314at2759"/>
<feature type="compositionally biased region" description="Pro residues" evidence="4">
    <location>
        <begin position="31"/>
        <end position="45"/>
    </location>
</feature>
<dbReference type="PROSITE" id="PS00149">
    <property type="entry name" value="SULFATASE_2"/>
    <property type="match status" value="1"/>
</dbReference>
<dbReference type="Proteomes" id="UP000077154">
    <property type="component" value="Unassembled WGS sequence"/>
</dbReference>
<protein>
    <recommendedName>
        <fullName evidence="8">Choline-sulfatase</fullName>
    </recommendedName>
</protein>
<dbReference type="GeneID" id="36285854"/>
<dbReference type="EMBL" id="KV441392">
    <property type="protein sequence ID" value="OAF60048.1"/>
    <property type="molecule type" value="Genomic_DNA"/>
</dbReference>
<comment type="similarity">
    <text evidence="1">Belongs to the sulfatase family.</text>
</comment>
<dbReference type="GO" id="GO:0046872">
    <property type="term" value="F:metal ion binding"/>
    <property type="evidence" value="ECO:0007669"/>
    <property type="project" value="UniProtKB-KW"/>
</dbReference>
<dbReference type="InterPro" id="IPR025863">
    <property type="entry name" value="Choline_sulf_C_dom"/>
</dbReference>
<dbReference type="PANTHER" id="PTHR45953">
    <property type="entry name" value="IDURONATE 2-SULFATASE"/>
    <property type="match status" value="1"/>
</dbReference>